<evidence type="ECO:0000256" key="1">
    <source>
        <dbReference type="ARBA" id="ARBA00004829"/>
    </source>
</evidence>
<dbReference type="InterPro" id="IPR019845">
    <property type="entry name" value="Squalene/phytoene_synthase_CS"/>
</dbReference>
<dbReference type="PATRIC" id="fig|1221538.3.peg.1170"/>
<dbReference type="SFLD" id="SFLDG01212">
    <property type="entry name" value="Phytoene_synthase_like"/>
    <property type="match status" value="1"/>
</dbReference>
<dbReference type="SUPFAM" id="SSF48576">
    <property type="entry name" value="Terpenoid synthases"/>
    <property type="match status" value="1"/>
</dbReference>
<dbReference type="EMBL" id="ALXG01000048">
    <property type="protein sequence ID" value="ETO39935.1"/>
    <property type="molecule type" value="Genomic_DNA"/>
</dbReference>
<evidence type="ECO:0000313" key="4">
    <source>
        <dbReference type="EMBL" id="ETO39935.1"/>
    </source>
</evidence>
<accession>W9EG34</accession>
<dbReference type="SFLD" id="SFLDG01018">
    <property type="entry name" value="Squalene/Phytoene_Synthase_Lik"/>
    <property type="match status" value="1"/>
</dbReference>
<dbReference type="RefSeq" id="WP_035422493.1">
    <property type="nucleotide sequence ID" value="NZ_ALXG01000048.1"/>
</dbReference>
<dbReference type="CDD" id="cd00683">
    <property type="entry name" value="Trans_IPPS_HH"/>
    <property type="match status" value="1"/>
</dbReference>
<dbReference type="InterPro" id="IPR033904">
    <property type="entry name" value="Trans_IPPS_HH"/>
</dbReference>
<dbReference type="PANTHER" id="PTHR31480">
    <property type="entry name" value="BIFUNCTIONAL LYCOPENE CYCLASE/PHYTOENE SYNTHASE"/>
    <property type="match status" value="1"/>
</dbReference>
<reference evidence="4 5" key="1">
    <citation type="submission" date="2012-08" db="EMBL/GenBank/DDBJ databases">
        <title>Genome sequencing of Lactobacillus florum 8D.</title>
        <authorList>
            <person name="Kim E.B."/>
            <person name="Marco M.L."/>
        </authorList>
    </citation>
    <scope>NUCLEOTIDE SEQUENCE [LARGE SCALE GENOMIC DNA]</scope>
    <source>
        <strain evidence="4 5">8D</strain>
    </source>
</reference>
<dbReference type="GO" id="GO:0016117">
    <property type="term" value="P:carotenoid biosynthetic process"/>
    <property type="evidence" value="ECO:0007669"/>
    <property type="project" value="UniProtKB-KW"/>
</dbReference>
<keyword evidence="3" id="KW-0125">Carotenoid biosynthesis</keyword>
<dbReference type="SFLD" id="SFLDS00005">
    <property type="entry name" value="Isoprenoid_Synthase_Type_I"/>
    <property type="match status" value="1"/>
</dbReference>
<dbReference type="AlphaFoldDB" id="W9EG34"/>
<keyword evidence="2" id="KW-0808">Transferase</keyword>
<keyword evidence="5" id="KW-1185">Reference proteome</keyword>
<dbReference type="PROSITE" id="PS01045">
    <property type="entry name" value="SQUALEN_PHYTOEN_SYN_2"/>
    <property type="match status" value="1"/>
</dbReference>
<dbReference type="Gene3D" id="1.10.600.10">
    <property type="entry name" value="Farnesyl Diphosphate Synthase"/>
    <property type="match status" value="1"/>
</dbReference>
<dbReference type="GO" id="GO:0004311">
    <property type="term" value="F:geranylgeranyl diphosphate synthase activity"/>
    <property type="evidence" value="ECO:0007669"/>
    <property type="project" value="InterPro"/>
</dbReference>
<dbReference type="InterPro" id="IPR002060">
    <property type="entry name" value="Squ/phyt_synthse"/>
</dbReference>
<evidence type="ECO:0000256" key="2">
    <source>
        <dbReference type="ARBA" id="ARBA00022679"/>
    </source>
</evidence>
<comment type="caution">
    <text evidence="4">The sequence shown here is derived from an EMBL/GenBank/DDBJ whole genome shotgun (WGS) entry which is preliminary data.</text>
</comment>
<proteinExistence type="predicted"/>
<dbReference type="OrthoDB" id="9787280at2"/>
<comment type="pathway">
    <text evidence="1">Carotenoid biosynthesis.</text>
</comment>
<evidence type="ECO:0000313" key="5">
    <source>
        <dbReference type="Proteomes" id="UP000019474"/>
    </source>
</evidence>
<dbReference type="InterPro" id="IPR044843">
    <property type="entry name" value="Trans_IPPS_bact-type"/>
</dbReference>
<sequence>MITPNDQLFRAERSDFATCEAIIKSNSKSFYLAFSQLPFPKNQSVYAIYAFCRLADDAIDQAQSLEELNQLTTELEKFRHQQAVDKPLWRALTVVFKTYPIDSKYFLDMLTGQRLDYNFVQPDSNRQLLDYAYYVASSVGLLLLPILSKKFEQLQLPAKQLGQAMQLTNILRDIGEDFENGRIYLPKSAMRAHGVTETMLAQHQITPNFIALWEELAQQAEQLYNDSLGMIADLDLDSQAAVLSALLVYREILAEVRRHGYDVFSTRQHVSRKRKLELLRQAGIN</sequence>
<dbReference type="Pfam" id="PF00494">
    <property type="entry name" value="SQS_PSY"/>
    <property type="match status" value="1"/>
</dbReference>
<organism evidence="4 5">
    <name type="scientific">Fructilactobacillus florum 8D</name>
    <dbReference type="NCBI Taxonomy" id="1221538"/>
    <lineage>
        <taxon>Bacteria</taxon>
        <taxon>Bacillati</taxon>
        <taxon>Bacillota</taxon>
        <taxon>Bacilli</taxon>
        <taxon>Lactobacillales</taxon>
        <taxon>Lactobacillaceae</taxon>
        <taxon>Fructilactobacillus</taxon>
    </lineage>
</organism>
<dbReference type="GO" id="GO:0051996">
    <property type="term" value="F:squalene synthase [NAD(P)H] activity"/>
    <property type="evidence" value="ECO:0007669"/>
    <property type="project" value="InterPro"/>
</dbReference>
<gene>
    <name evidence="4" type="ORF">B808_1164</name>
</gene>
<dbReference type="InterPro" id="IPR008949">
    <property type="entry name" value="Isoprenoid_synthase_dom_sf"/>
</dbReference>
<evidence type="ECO:0000256" key="3">
    <source>
        <dbReference type="ARBA" id="ARBA00022746"/>
    </source>
</evidence>
<dbReference type="Proteomes" id="UP000019474">
    <property type="component" value="Unassembled WGS sequence"/>
</dbReference>
<name>W9EG34_9LACO</name>
<protein>
    <submittedName>
        <fullName evidence="4">Phytoene synthase</fullName>
    </submittedName>
</protein>